<dbReference type="InterPro" id="IPR035472">
    <property type="entry name" value="RpiR-like_SIS"/>
</dbReference>
<dbReference type="InterPro" id="IPR046348">
    <property type="entry name" value="SIS_dom_sf"/>
</dbReference>
<dbReference type="SUPFAM" id="SSF53697">
    <property type="entry name" value="SIS domain"/>
    <property type="match status" value="1"/>
</dbReference>
<feature type="domain" description="SIS" evidence="1">
    <location>
        <begin position="33"/>
        <end position="214"/>
    </location>
</feature>
<accession>A0ABW8RJX1</accession>
<protein>
    <submittedName>
        <fullName evidence="2">Sugar isomerase domain-containing protein</fullName>
    </submittedName>
</protein>
<gene>
    <name evidence="2" type="ORF">ACJEBI_20315</name>
</gene>
<dbReference type="NCBIfam" id="NF002805">
    <property type="entry name" value="PRK02947.1"/>
    <property type="match status" value="1"/>
</dbReference>
<reference evidence="2 3" key="1">
    <citation type="submission" date="2024-11" db="EMBL/GenBank/DDBJ databases">
        <authorList>
            <person name="Lucas J.A."/>
        </authorList>
    </citation>
    <scope>NUCLEOTIDE SEQUENCE [LARGE SCALE GENOMIC DNA]</scope>
    <source>
        <strain evidence="2 3">Z 5.4</strain>
    </source>
</reference>
<name>A0ABW8RJX1_9BACI</name>
<dbReference type="GO" id="GO:0016853">
    <property type="term" value="F:isomerase activity"/>
    <property type="evidence" value="ECO:0007669"/>
    <property type="project" value="UniProtKB-KW"/>
</dbReference>
<dbReference type="InterPro" id="IPR050099">
    <property type="entry name" value="SIS_GmhA/DiaA_subfam"/>
</dbReference>
<keyword evidence="2" id="KW-0413">Isomerase</keyword>
<comment type="caution">
    <text evidence="2">The sequence shown here is derived from an EMBL/GenBank/DDBJ whole genome shotgun (WGS) entry which is preliminary data.</text>
</comment>
<keyword evidence="3" id="KW-1185">Reference proteome</keyword>
<evidence type="ECO:0000313" key="2">
    <source>
        <dbReference type="EMBL" id="MFK9093813.1"/>
    </source>
</evidence>
<dbReference type="Gene3D" id="3.40.50.10490">
    <property type="entry name" value="Glucose-6-phosphate isomerase like protein, domain 1"/>
    <property type="match status" value="1"/>
</dbReference>
<dbReference type="InterPro" id="IPR001347">
    <property type="entry name" value="SIS_dom"/>
</dbReference>
<dbReference type="PANTHER" id="PTHR30390">
    <property type="entry name" value="SEDOHEPTULOSE 7-PHOSPHATE ISOMERASE / DNAA INITIATOR-ASSOCIATING FACTOR FOR REPLICATION INITIATION"/>
    <property type="match status" value="1"/>
</dbReference>
<dbReference type="Pfam" id="PF13580">
    <property type="entry name" value="SIS_2"/>
    <property type="match status" value="1"/>
</dbReference>
<organism evidence="2 3">
    <name type="scientific">Bacillus salipaludis</name>
    <dbReference type="NCBI Taxonomy" id="2547811"/>
    <lineage>
        <taxon>Bacteria</taxon>
        <taxon>Bacillati</taxon>
        <taxon>Bacillota</taxon>
        <taxon>Bacilli</taxon>
        <taxon>Bacillales</taxon>
        <taxon>Bacillaceae</taxon>
        <taxon>Bacillus</taxon>
    </lineage>
</organism>
<dbReference type="Proteomes" id="UP001623041">
    <property type="component" value="Unassembled WGS sequence"/>
</dbReference>
<evidence type="ECO:0000313" key="3">
    <source>
        <dbReference type="Proteomes" id="UP001623041"/>
    </source>
</evidence>
<evidence type="ECO:0000259" key="1">
    <source>
        <dbReference type="PROSITE" id="PS51464"/>
    </source>
</evidence>
<dbReference type="CDD" id="cd05013">
    <property type="entry name" value="SIS_RpiR"/>
    <property type="match status" value="1"/>
</dbReference>
<dbReference type="RefSeq" id="WP_406582312.1">
    <property type="nucleotide sequence ID" value="NZ_JBJHQH010000017.1"/>
</dbReference>
<proteinExistence type="predicted"/>
<dbReference type="EMBL" id="JBJHQH010000017">
    <property type="protein sequence ID" value="MFK9093813.1"/>
    <property type="molecule type" value="Genomic_DNA"/>
</dbReference>
<sequence>MISAEAYLENANKYIQCVKETQFSTIKRIAEILADCITKDGVIHVFGTGHSKSFAGEMAFRAGGLVPMHAMYLEDLLRKGVESVDDINDLDTERDPKVAHRLLALYDIRPTDAVILVSNSGRNGSMIEMAMELKSRGLPIICVTSLEHTKQVTSRHPSGKKLFEVADYVIDNCGPYGDALSFPGLETKVCAISSITGILIAQCLTAEIINNLTLNNHPIPAYISANVDGADEHNNALREKYKGRI</sequence>
<dbReference type="PROSITE" id="PS51464">
    <property type="entry name" value="SIS"/>
    <property type="match status" value="1"/>
</dbReference>
<dbReference type="PANTHER" id="PTHR30390:SF7">
    <property type="entry name" value="PHOSPHOHEPTOSE ISOMERASE"/>
    <property type="match status" value="1"/>
</dbReference>